<evidence type="ECO:0000256" key="5">
    <source>
        <dbReference type="SAM" id="Phobius"/>
    </source>
</evidence>
<dbReference type="RefSeq" id="WP_200612018.1">
    <property type="nucleotide sequence ID" value="NZ_JAEHHL010000010.1"/>
</dbReference>
<comment type="caution">
    <text evidence="7">The sequence shown here is derived from an EMBL/GenBank/DDBJ whole genome shotgun (WGS) entry which is preliminary data.</text>
</comment>
<keyword evidence="4 5" id="KW-0472">Membrane</keyword>
<proteinExistence type="predicted"/>
<protein>
    <submittedName>
        <fullName evidence="7">NnrU family protein</fullName>
    </submittedName>
</protein>
<gene>
    <name evidence="7" type="ORF">H0I76_15995</name>
</gene>
<evidence type="ECO:0000256" key="4">
    <source>
        <dbReference type="ARBA" id="ARBA00023136"/>
    </source>
</evidence>
<organism evidence="7 8">
    <name type="scientific">Thermohalobaculum xanthum</name>
    <dbReference type="NCBI Taxonomy" id="2753746"/>
    <lineage>
        <taxon>Bacteria</taxon>
        <taxon>Pseudomonadati</taxon>
        <taxon>Pseudomonadota</taxon>
        <taxon>Alphaproteobacteria</taxon>
        <taxon>Rhodobacterales</taxon>
        <taxon>Paracoccaceae</taxon>
        <taxon>Thermohalobaculum</taxon>
    </lineage>
</organism>
<dbReference type="EMBL" id="JAEHHL010000010">
    <property type="protein sequence ID" value="MBK0400701.1"/>
    <property type="molecule type" value="Genomic_DNA"/>
</dbReference>
<reference evidence="7" key="1">
    <citation type="submission" date="2020-12" db="EMBL/GenBank/DDBJ databases">
        <title>Bacterial taxonomy.</title>
        <authorList>
            <person name="Pan X."/>
        </authorList>
    </citation>
    <scope>NUCLEOTIDE SEQUENCE</scope>
    <source>
        <strain evidence="7">M0105</strain>
    </source>
</reference>
<name>A0A8J7M9A8_9RHOB</name>
<keyword evidence="3 5" id="KW-1133">Transmembrane helix</keyword>
<feature type="transmembrane region" description="Helical" evidence="5">
    <location>
        <begin position="69"/>
        <end position="89"/>
    </location>
</feature>
<dbReference type="InterPro" id="IPR009915">
    <property type="entry name" value="NnrU_dom"/>
</dbReference>
<evidence type="ECO:0000313" key="8">
    <source>
        <dbReference type="Proteomes" id="UP000655420"/>
    </source>
</evidence>
<feature type="transmembrane region" description="Helical" evidence="5">
    <location>
        <begin position="109"/>
        <end position="139"/>
    </location>
</feature>
<dbReference type="Pfam" id="PF07298">
    <property type="entry name" value="NnrU"/>
    <property type="match status" value="1"/>
</dbReference>
<dbReference type="Proteomes" id="UP000655420">
    <property type="component" value="Unassembled WGS sequence"/>
</dbReference>
<sequence length="191" mass="20458">MTLLILGLVLWWATHLFKILAPGPRAALDARIGAGPAKGAMALGSLAAIALMVIGYQRADFVNLWFPPAFMIHINNLLMLIAVFVFIAKDFRSGVRLRVRHPQLSGVKIWAFAHLLVNGDLASVVLFGGLLAWAVVAMIGSNRRDGPDWVRPAPATAKGWAFHVIATVVVFAIIAMLHLWAGLSPLPGGGA</sequence>
<feature type="domain" description="NnrU" evidence="6">
    <location>
        <begin position="3"/>
        <end position="183"/>
    </location>
</feature>
<keyword evidence="8" id="KW-1185">Reference proteome</keyword>
<accession>A0A8J7M9A8</accession>
<feature type="transmembrane region" description="Helical" evidence="5">
    <location>
        <begin position="40"/>
        <end position="57"/>
    </location>
</feature>
<evidence type="ECO:0000313" key="7">
    <source>
        <dbReference type="EMBL" id="MBK0400701.1"/>
    </source>
</evidence>
<evidence type="ECO:0000256" key="3">
    <source>
        <dbReference type="ARBA" id="ARBA00022989"/>
    </source>
</evidence>
<evidence type="ECO:0000256" key="2">
    <source>
        <dbReference type="ARBA" id="ARBA00022692"/>
    </source>
</evidence>
<evidence type="ECO:0000259" key="6">
    <source>
        <dbReference type="Pfam" id="PF07298"/>
    </source>
</evidence>
<dbReference type="GO" id="GO:0016020">
    <property type="term" value="C:membrane"/>
    <property type="evidence" value="ECO:0007669"/>
    <property type="project" value="UniProtKB-SubCell"/>
</dbReference>
<comment type="subcellular location">
    <subcellularLocation>
        <location evidence="1">Membrane</location>
        <topology evidence="1">Multi-pass membrane protein</topology>
    </subcellularLocation>
</comment>
<feature type="transmembrane region" description="Helical" evidence="5">
    <location>
        <begin position="160"/>
        <end position="181"/>
    </location>
</feature>
<evidence type="ECO:0000256" key="1">
    <source>
        <dbReference type="ARBA" id="ARBA00004141"/>
    </source>
</evidence>
<keyword evidence="2 5" id="KW-0812">Transmembrane</keyword>
<dbReference type="AlphaFoldDB" id="A0A8J7M9A8"/>